<sequence>MTSSIKAGGSWTNVRSNQDLGGESLKVIHKLPPEVERVNAADCVSLERFAKLSSILEHKEEQMIKCIALFNCQKLCDNLAHDLSKIENISLNKVSLCFVFLSSKQSQFDIVFLESEVPKWFSHREDLYEMSDEYEFSLEIPRNFKLQNRGLSICVAVGINKILKEMMQSKIGVEISQKEKEEVMQEEEEEGKWQSNYGRCLFIARIYINGESVVVHLFFFEQTYVESPHVLLLYVPFVRLARSIVSEILA</sequence>
<proteinExistence type="predicted"/>
<dbReference type="AlphaFoldDB" id="A0A6J5VQW2"/>
<dbReference type="EMBL" id="CAEKDK010000008">
    <property type="protein sequence ID" value="CAB4290312.1"/>
    <property type="molecule type" value="Genomic_DNA"/>
</dbReference>
<dbReference type="Proteomes" id="UP000507222">
    <property type="component" value="Unassembled WGS sequence"/>
</dbReference>
<reference evidence="1 2" key="1">
    <citation type="submission" date="2020-05" db="EMBL/GenBank/DDBJ databases">
        <authorList>
            <person name="Campoy J."/>
            <person name="Schneeberger K."/>
            <person name="Spophaly S."/>
        </authorList>
    </citation>
    <scope>NUCLEOTIDE SEQUENCE [LARGE SCALE GENOMIC DNA]</scope>
    <source>
        <strain evidence="1">PruArmRojPasFocal</strain>
    </source>
</reference>
<protein>
    <submittedName>
        <fullName evidence="1">Uncharacterized protein</fullName>
    </submittedName>
</protein>
<name>A0A6J5VQW2_PRUAR</name>
<evidence type="ECO:0000313" key="1">
    <source>
        <dbReference type="EMBL" id="CAB4290312.1"/>
    </source>
</evidence>
<accession>A0A6J5VQW2</accession>
<organism evidence="1 2">
    <name type="scientific">Prunus armeniaca</name>
    <name type="common">Apricot</name>
    <name type="synonym">Armeniaca vulgaris</name>
    <dbReference type="NCBI Taxonomy" id="36596"/>
    <lineage>
        <taxon>Eukaryota</taxon>
        <taxon>Viridiplantae</taxon>
        <taxon>Streptophyta</taxon>
        <taxon>Embryophyta</taxon>
        <taxon>Tracheophyta</taxon>
        <taxon>Spermatophyta</taxon>
        <taxon>Magnoliopsida</taxon>
        <taxon>eudicotyledons</taxon>
        <taxon>Gunneridae</taxon>
        <taxon>Pentapetalae</taxon>
        <taxon>rosids</taxon>
        <taxon>fabids</taxon>
        <taxon>Rosales</taxon>
        <taxon>Rosaceae</taxon>
        <taxon>Amygdaloideae</taxon>
        <taxon>Amygdaleae</taxon>
        <taxon>Prunus</taxon>
    </lineage>
</organism>
<gene>
    <name evidence="1" type="ORF">CURHAP_LOCUS50247</name>
</gene>
<evidence type="ECO:0000313" key="2">
    <source>
        <dbReference type="Proteomes" id="UP000507222"/>
    </source>
</evidence>